<keyword evidence="2" id="KW-0645">Protease</keyword>
<dbReference type="EC" id="3.4.24.-" evidence="2"/>
<dbReference type="AlphaFoldDB" id="A0A1W0X9E2"/>
<protein>
    <recommendedName>
        <fullName evidence="2">Metalloendopeptidase</fullName>
        <ecNumber evidence="2">3.4.24.-</ecNumber>
    </recommendedName>
</protein>
<evidence type="ECO:0000313" key="5">
    <source>
        <dbReference type="Proteomes" id="UP000192578"/>
    </source>
</evidence>
<evidence type="ECO:0000256" key="2">
    <source>
        <dbReference type="RuleBase" id="RU361183"/>
    </source>
</evidence>
<dbReference type="Proteomes" id="UP000192578">
    <property type="component" value="Unassembled WGS sequence"/>
</dbReference>
<proteinExistence type="predicted"/>
<dbReference type="InterPro" id="IPR006026">
    <property type="entry name" value="Peptidase_Metallo"/>
</dbReference>
<keyword evidence="5" id="KW-1185">Reference proteome</keyword>
<feature type="domain" description="Peptidase M12A" evidence="3">
    <location>
        <begin position="25"/>
        <end position="227"/>
    </location>
</feature>
<reference evidence="5" key="1">
    <citation type="submission" date="2017-01" db="EMBL/GenBank/DDBJ databases">
        <title>Comparative genomics of anhydrobiosis in the tardigrade Hypsibius dujardini.</title>
        <authorList>
            <person name="Yoshida Y."/>
            <person name="Koutsovoulos G."/>
            <person name="Laetsch D."/>
            <person name="Stevens L."/>
            <person name="Kumar S."/>
            <person name="Horikawa D."/>
            <person name="Ishino K."/>
            <person name="Komine S."/>
            <person name="Tomita M."/>
            <person name="Blaxter M."/>
            <person name="Arakawa K."/>
        </authorList>
    </citation>
    <scope>NUCLEOTIDE SEQUENCE [LARGE SCALE GENOMIC DNA]</scope>
    <source>
        <strain evidence="5">Z151</strain>
    </source>
</reference>
<dbReference type="PANTHER" id="PTHR10127:SF883">
    <property type="entry name" value="ZINC METALLOPROTEINASE NAS-8"/>
    <property type="match status" value="1"/>
</dbReference>
<dbReference type="SUPFAM" id="SSF55486">
    <property type="entry name" value="Metalloproteases ('zincins'), catalytic domain"/>
    <property type="match status" value="1"/>
</dbReference>
<keyword evidence="2" id="KW-0862">Zinc</keyword>
<dbReference type="SMART" id="SM00235">
    <property type="entry name" value="ZnMc"/>
    <property type="match status" value="1"/>
</dbReference>
<evidence type="ECO:0000313" key="4">
    <source>
        <dbReference type="EMBL" id="OQV24113.1"/>
    </source>
</evidence>
<name>A0A1W0X9E2_HYPEX</name>
<sequence length="385" mass="43746">MERYLRCIWTITLVVEIYIKGTGANGVLDDALKWKGLVIPFAFSKTFLNEPDKMQLVLDAMDVFQTATCLTFIQRTTEMQYLYFFSPPNRCYSDIGKQSPDIKGQRVGLSLDVCFMGNTTGIAQHQIMHAIGFYDEQSRLDRDEYVHINWSNIEPGDQKQFQKYPSTAFGEPYDFGSVLHYGMYDFAIDPTVWTIRPKEKYRDQEIGQRDGLSATDIRKINKMYNCTKQLAATTPKLAEMDDSSRISTHCLFFTNCSYSCKTNCDSKGMPLKKAFPGNPNMRYTEYNCTDDALINGVAQWRETDGVVKKFFDLSRRNEIVTSCAFYETHWYECYGVADCSRGDQGILTCEGAGWSGNVTQEAMNNGGTFQGQTVAGDLNILRTCN</sequence>
<organism evidence="4 5">
    <name type="scientific">Hypsibius exemplaris</name>
    <name type="common">Freshwater tardigrade</name>
    <dbReference type="NCBI Taxonomy" id="2072580"/>
    <lineage>
        <taxon>Eukaryota</taxon>
        <taxon>Metazoa</taxon>
        <taxon>Ecdysozoa</taxon>
        <taxon>Tardigrada</taxon>
        <taxon>Eutardigrada</taxon>
        <taxon>Parachela</taxon>
        <taxon>Hypsibioidea</taxon>
        <taxon>Hypsibiidae</taxon>
        <taxon>Hypsibius</taxon>
    </lineage>
</organism>
<dbReference type="PROSITE" id="PS51864">
    <property type="entry name" value="ASTACIN"/>
    <property type="match status" value="1"/>
</dbReference>
<dbReference type="GO" id="GO:0008270">
    <property type="term" value="F:zinc ion binding"/>
    <property type="evidence" value="ECO:0007669"/>
    <property type="project" value="InterPro"/>
</dbReference>
<accession>A0A1W0X9E2</accession>
<dbReference type="InterPro" id="IPR024079">
    <property type="entry name" value="MetalloPept_cat_dom_sf"/>
</dbReference>
<dbReference type="Pfam" id="PF01400">
    <property type="entry name" value="Astacin"/>
    <property type="match status" value="1"/>
</dbReference>
<keyword evidence="2" id="KW-0482">Metalloprotease</keyword>
<gene>
    <name evidence="4" type="ORF">BV898_02065</name>
</gene>
<dbReference type="EMBL" id="MTYJ01000008">
    <property type="protein sequence ID" value="OQV24113.1"/>
    <property type="molecule type" value="Genomic_DNA"/>
</dbReference>
<dbReference type="OrthoDB" id="291007at2759"/>
<evidence type="ECO:0000256" key="1">
    <source>
        <dbReference type="PROSITE-ProRule" id="PRU01211"/>
    </source>
</evidence>
<evidence type="ECO:0000259" key="3">
    <source>
        <dbReference type="PROSITE" id="PS51864"/>
    </source>
</evidence>
<keyword evidence="2" id="KW-0479">Metal-binding</keyword>
<dbReference type="GO" id="GO:0006508">
    <property type="term" value="P:proteolysis"/>
    <property type="evidence" value="ECO:0007669"/>
    <property type="project" value="UniProtKB-KW"/>
</dbReference>
<dbReference type="PRINTS" id="PR00480">
    <property type="entry name" value="ASTACIN"/>
</dbReference>
<dbReference type="PANTHER" id="PTHR10127">
    <property type="entry name" value="DISCOIDIN, CUB, EGF, LAMININ , AND ZINC METALLOPROTEASE DOMAIN CONTAINING"/>
    <property type="match status" value="1"/>
</dbReference>
<comment type="caution">
    <text evidence="4">The sequence shown here is derived from an EMBL/GenBank/DDBJ whole genome shotgun (WGS) entry which is preliminary data.</text>
</comment>
<comment type="cofactor">
    <cofactor evidence="2">
        <name>Zn(2+)</name>
        <dbReference type="ChEBI" id="CHEBI:29105"/>
    </cofactor>
    <text evidence="2">Binds 1 zinc ion per subunit.</text>
</comment>
<dbReference type="GO" id="GO:0004222">
    <property type="term" value="F:metalloendopeptidase activity"/>
    <property type="evidence" value="ECO:0007669"/>
    <property type="project" value="UniProtKB-UniRule"/>
</dbReference>
<comment type="caution">
    <text evidence="1">Lacks conserved residue(s) required for the propagation of feature annotation.</text>
</comment>
<dbReference type="InterPro" id="IPR034035">
    <property type="entry name" value="Astacin-like_dom"/>
</dbReference>
<dbReference type="InterPro" id="IPR001506">
    <property type="entry name" value="Peptidase_M12A"/>
</dbReference>
<dbReference type="Gene3D" id="3.40.390.10">
    <property type="entry name" value="Collagenase (Catalytic Domain)"/>
    <property type="match status" value="1"/>
</dbReference>
<dbReference type="CDD" id="cd04280">
    <property type="entry name" value="ZnMc_astacin_like"/>
    <property type="match status" value="1"/>
</dbReference>
<keyword evidence="2" id="KW-0378">Hydrolase</keyword>